<dbReference type="OMA" id="LCCEDER"/>
<proteinExistence type="predicted"/>
<dbReference type="AlphaFoldDB" id="G5AF13"/>
<name>G5AF13_PHYSP</name>
<evidence type="ECO:0000313" key="1">
    <source>
        <dbReference type="EMBL" id="EGZ05803.1"/>
    </source>
</evidence>
<dbReference type="KEGG" id="psoj:PHYSODRAFT_342005"/>
<dbReference type="EMBL" id="JH159165">
    <property type="protein sequence ID" value="EGZ05803.1"/>
    <property type="molecule type" value="Genomic_DNA"/>
</dbReference>
<keyword evidence="2" id="KW-1185">Reference proteome</keyword>
<dbReference type="InParanoid" id="G5AF13"/>
<reference evidence="1 2" key="1">
    <citation type="journal article" date="2006" name="Science">
        <title>Phytophthora genome sequences uncover evolutionary origins and mechanisms of pathogenesis.</title>
        <authorList>
            <person name="Tyler B.M."/>
            <person name="Tripathy S."/>
            <person name="Zhang X."/>
            <person name="Dehal P."/>
            <person name="Jiang R.H."/>
            <person name="Aerts A."/>
            <person name="Arredondo F.D."/>
            <person name="Baxter L."/>
            <person name="Bensasson D."/>
            <person name="Beynon J.L."/>
            <person name="Chapman J."/>
            <person name="Damasceno C.M."/>
            <person name="Dorrance A.E."/>
            <person name="Dou D."/>
            <person name="Dickerman A.W."/>
            <person name="Dubchak I.L."/>
            <person name="Garbelotto M."/>
            <person name="Gijzen M."/>
            <person name="Gordon S.G."/>
            <person name="Govers F."/>
            <person name="Grunwald N.J."/>
            <person name="Huang W."/>
            <person name="Ivors K.L."/>
            <person name="Jones R.W."/>
            <person name="Kamoun S."/>
            <person name="Krampis K."/>
            <person name="Lamour K.H."/>
            <person name="Lee M.K."/>
            <person name="McDonald W.H."/>
            <person name="Medina M."/>
            <person name="Meijer H.J."/>
            <person name="Nordberg E.K."/>
            <person name="Maclean D.J."/>
            <person name="Ospina-Giraldo M.D."/>
            <person name="Morris P.F."/>
            <person name="Phuntumart V."/>
            <person name="Putnam N.H."/>
            <person name="Rash S."/>
            <person name="Rose J.K."/>
            <person name="Sakihama Y."/>
            <person name="Salamov A.A."/>
            <person name="Savidor A."/>
            <person name="Scheuring C.F."/>
            <person name="Smith B.M."/>
            <person name="Sobral B.W."/>
            <person name="Terry A."/>
            <person name="Torto-Alalibo T.A."/>
            <person name="Win J."/>
            <person name="Xu Z."/>
            <person name="Zhang H."/>
            <person name="Grigoriev I.V."/>
            <person name="Rokhsar D.S."/>
            <person name="Boore J.L."/>
        </authorList>
    </citation>
    <scope>NUCLEOTIDE SEQUENCE [LARGE SCALE GENOMIC DNA]</scope>
    <source>
        <strain evidence="1 2">P6497</strain>
    </source>
</reference>
<accession>G5AF13</accession>
<evidence type="ECO:0000313" key="2">
    <source>
        <dbReference type="Proteomes" id="UP000002640"/>
    </source>
</evidence>
<dbReference type="Proteomes" id="UP000002640">
    <property type="component" value="Unassembled WGS sequence"/>
</dbReference>
<dbReference type="RefSeq" id="XP_009538664.1">
    <property type="nucleotide sequence ID" value="XM_009540369.1"/>
</dbReference>
<gene>
    <name evidence="1" type="ORF">PHYSODRAFT_342005</name>
</gene>
<sequence>MTPRDECQAEPPAKRHKVWVQLMDERTHDVFADTSLQLVTLPDDDDIIVVVAEATHALYDEKHPEGRNYLSHHGKSKDKPLVVEVPEQRVSVALGQANDSREMNDLIEYSRGNLSGVPSDFRTIRSATVKKFYDLLFPEDGKYLPLLFISAPPMSGKTAMLHLLKNYILRSKPDAMVSFIQADKMQPGERVVECFERVYKRQLERFSENDYEKVILIDGAELTFDDYQLWVGYVKDVLDWQPDLRFVMFCSYGNCETFPMSSRWGEQISIPPHCLFGLEGSPSRPGLRLSQAELDEMVSASSVAQLARNFVWDLSSGHVGIAHAMLRFLHDEFEAKPVSVTEIELALRSAKLFEYIWHTCRGIPTVQAVNDMIVAKKLEGEDVYFILEEVAFGKAVSSSERGLLPQSRETLKGLVQYGFLYADQNEQLQFASNMHLKIWLYSSQPMPTPPLVLDLTTQTGFVRACVRRMRSSRLQWASKEAPVFQERQLQMELYRAIVSCVPEGKAVVSPERSMTDGKRHMSVVVCAAGVIWYWELLCCEDERIQGDQEAKGSKYALVDFRPNRSVGLAQPHAWYVSFDDSFKVAQCVGPDSEENVIELA</sequence>
<organism evidence="1 2">
    <name type="scientific">Phytophthora sojae (strain P6497)</name>
    <name type="common">Soybean stem and root rot agent</name>
    <name type="synonym">Phytophthora megasperma f. sp. glycines</name>
    <dbReference type="NCBI Taxonomy" id="1094619"/>
    <lineage>
        <taxon>Eukaryota</taxon>
        <taxon>Sar</taxon>
        <taxon>Stramenopiles</taxon>
        <taxon>Oomycota</taxon>
        <taxon>Peronosporomycetes</taxon>
        <taxon>Peronosporales</taxon>
        <taxon>Peronosporaceae</taxon>
        <taxon>Phytophthora</taxon>
    </lineage>
</organism>
<dbReference type="GeneID" id="20648197"/>
<protein>
    <submittedName>
        <fullName evidence="1">Uncharacterized protein</fullName>
    </submittedName>
</protein>